<keyword evidence="1" id="KW-1133">Transmembrane helix</keyword>
<dbReference type="EMBL" id="KR057495">
    <property type="protein sequence ID" value="AKN35450.1"/>
    <property type="molecule type" value="Genomic_DNA"/>
</dbReference>
<organism evidence="3">
    <name type="scientific">Enterobacter cloacae</name>
    <dbReference type="NCBI Taxonomy" id="550"/>
    <lineage>
        <taxon>Bacteria</taxon>
        <taxon>Pseudomonadati</taxon>
        <taxon>Pseudomonadota</taxon>
        <taxon>Gammaproteobacteria</taxon>
        <taxon>Enterobacterales</taxon>
        <taxon>Enterobacteriaceae</taxon>
        <taxon>Enterobacter</taxon>
        <taxon>Enterobacter cloacae complex</taxon>
    </lineage>
</organism>
<evidence type="ECO:0000313" key="4">
    <source>
        <dbReference type="EMBL" id="AKN35484.1"/>
    </source>
</evidence>
<evidence type="ECO:0000256" key="1">
    <source>
        <dbReference type="SAM" id="Phobius"/>
    </source>
</evidence>
<evidence type="ECO:0000313" key="2">
    <source>
        <dbReference type="EMBL" id="AKN35407.1"/>
    </source>
</evidence>
<name>A0A0H3ZHT4_ENTCL</name>
<dbReference type="EMBL" id="KR057493">
    <property type="protein sequence ID" value="AKN35407.1"/>
    <property type="molecule type" value="Genomic_DNA"/>
</dbReference>
<reference evidence="3" key="1">
    <citation type="journal article" date="2017" name="Antimicrob. Agents Chemother.">
        <title>Enterobacter cloacae Complex Isolates Harboring blaNMC-A or blaIMI-Type Class A Carbapenemase Genes on Novel Chromosomal Integrative Elements and Plasmids.</title>
        <authorList>
            <person name="Boyd D.A."/>
            <person name="Mataseje L.F."/>
            <person name="Davidson R."/>
            <person name="Delport J.A."/>
            <person name="Fuller J."/>
            <person name="Hoang L."/>
            <person name="Lefebvre B."/>
            <person name="Levett P.N."/>
            <person name="Roscoe D.L."/>
            <person name="Willey B.M."/>
            <person name="Mulvey M.R."/>
        </authorList>
    </citation>
    <scope>NUCLEOTIDE SEQUENCE</scope>
    <source>
        <strain evidence="2">N11-1141</strain>
        <strain evidence="3">N12-1562</strain>
        <strain evidence="4">N12-1563</strain>
    </source>
</reference>
<accession>A0A0H3ZHT4</accession>
<dbReference type="EMBL" id="KR057496">
    <property type="protein sequence ID" value="AKN35484.1"/>
    <property type="molecule type" value="Genomic_DNA"/>
</dbReference>
<keyword evidence="1" id="KW-0472">Membrane</keyword>
<keyword evidence="1" id="KW-0812">Transmembrane</keyword>
<proteinExistence type="predicted"/>
<evidence type="ECO:0000313" key="3">
    <source>
        <dbReference type="EMBL" id="AKN35450.1"/>
    </source>
</evidence>
<dbReference type="AlphaFoldDB" id="A0A0H3ZHT4"/>
<protein>
    <submittedName>
        <fullName evidence="3">Uncharacterized protein</fullName>
    </submittedName>
</protein>
<feature type="transmembrane region" description="Helical" evidence="1">
    <location>
        <begin position="40"/>
        <end position="58"/>
    </location>
</feature>
<sequence>MLEGILLVHMCFNSENLVPRYDLSCLFSLVSFSSYDVDNVFLRLSAIIIIGSLNYCVINKVYK</sequence>